<dbReference type="eggNOG" id="COG4251">
    <property type="taxonomic scope" value="Bacteria"/>
</dbReference>
<dbReference type="Pfam" id="PF01590">
    <property type="entry name" value="GAF"/>
    <property type="match status" value="1"/>
</dbReference>
<dbReference type="GO" id="GO:0006355">
    <property type="term" value="P:regulation of DNA-templated transcription"/>
    <property type="evidence" value="ECO:0007669"/>
    <property type="project" value="InterPro"/>
</dbReference>
<dbReference type="Gene3D" id="3.30.450.40">
    <property type="match status" value="1"/>
</dbReference>
<dbReference type="Proteomes" id="UP000026923">
    <property type="component" value="Unassembled WGS sequence"/>
</dbReference>
<dbReference type="RefSeq" id="WP_003291815.1">
    <property type="nucleotide sequence ID" value="NZ_KK020676.1"/>
</dbReference>
<dbReference type="InterPro" id="IPR029016">
    <property type="entry name" value="GAF-like_dom_sf"/>
</dbReference>
<dbReference type="GO" id="GO:0009584">
    <property type="term" value="P:detection of visible light"/>
    <property type="evidence" value="ECO:0007669"/>
    <property type="project" value="InterPro"/>
</dbReference>
<dbReference type="InterPro" id="IPR003018">
    <property type="entry name" value="GAF"/>
</dbReference>
<evidence type="ECO:0000256" key="1">
    <source>
        <dbReference type="ARBA" id="ARBA00022543"/>
    </source>
</evidence>
<dbReference type="Pfam" id="PF00360">
    <property type="entry name" value="PHY"/>
    <property type="match status" value="1"/>
</dbReference>
<dbReference type="PROSITE" id="PS50046">
    <property type="entry name" value="PHYTOCHROME_2"/>
    <property type="match status" value="1"/>
</dbReference>
<dbReference type="InterPro" id="IPR013654">
    <property type="entry name" value="PAS_2"/>
</dbReference>
<dbReference type="OrthoDB" id="9808408at2"/>
<comment type="caution">
    <text evidence="6">The sequence shown here is derived from an EMBL/GenBank/DDBJ whole genome shotgun (WGS) entry which is preliminary data.</text>
</comment>
<dbReference type="Pfam" id="PF08446">
    <property type="entry name" value="PAS_2"/>
    <property type="match status" value="1"/>
</dbReference>
<keyword evidence="2" id="KW-0716">Sensory transduction</keyword>
<dbReference type="Gene3D" id="3.30.450.20">
    <property type="entry name" value="PAS domain"/>
    <property type="match status" value="1"/>
</dbReference>
<dbReference type="EMBL" id="AMCZ02000004">
    <property type="protein sequence ID" value="EWC42308.1"/>
    <property type="molecule type" value="Genomic_DNA"/>
</dbReference>
<dbReference type="HOGENOM" id="CLU_000445_50_5_6"/>
<dbReference type="InterPro" id="IPR013515">
    <property type="entry name" value="Phytochrome_cen-reg"/>
</dbReference>
<organism evidence="6 7">
    <name type="scientific">Stutzerimonas stutzeri KOS6</name>
    <dbReference type="NCBI Taxonomy" id="1218352"/>
    <lineage>
        <taxon>Bacteria</taxon>
        <taxon>Pseudomonadati</taxon>
        <taxon>Pseudomonadota</taxon>
        <taxon>Gammaproteobacteria</taxon>
        <taxon>Pseudomonadales</taxon>
        <taxon>Pseudomonadaceae</taxon>
        <taxon>Stutzerimonas</taxon>
    </lineage>
</organism>
<evidence type="ECO:0000256" key="3">
    <source>
        <dbReference type="ARBA" id="ARBA00022991"/>
    </source>
</evidence>
<dbReference type="InterPro" id="IPR035965">
    <property type="entry name" value="PAS-like_dom_sf"/>
</dbReference>
<keyword evidence="4" id="KW-0675">Receptor</keyword>
<dbReference type="InterPro" id="IPR001294">
    <property type="entry name" value="Phytochrome"/>
</dbReference>
<evidence type="ECO:0000256" key="2">
    <source>
        <dbReference type="ARBA" id="ARBA00022606"/>
    </source>
</evidence>
<dbReference type="SUPFAM" id="SSF55781">
    <property type="entry name" value="GAF domain-like"/>
    <property type="match status" value="2"/>
</dbReference>
<accession>A0A061JUI4</accession>
<dbReference type="Gene3D" id="3.30.450.270">
    <property type="match status" value="1"/>
</dbReference>
<evidence type="ECO:0000313" key="7">
    <source>
        <dbReference type="Proteomes" id="UP000026923"/>
    </source>
</evidence>
<gene>
    <name evidence="6" type="ORF">B597_004815</name>
</gene>
<evidence type="ECO:0000313" key="6">
    <source>
        <dbReference type="EMBL" id="EWC42308.1"/>
    </source>
</evidence>
<dbReference type="PRINTS" id="PR01033">
    <property type="entry name" value="PHYTOCHROME"/>
</dbReference>
<keyword evidence="3" id="KW-0157">Chromophore</keyword>
<feature type="domain" description="Phytochrome chromophore attachment site" evidence="5">
    <location>
        <begin position="133"/>
        <end position="288"/>
    </location>
</feature>
<dbReference type="InterPro" id="IPR043150">
    <property type="entry name" value="Phytochrome_PHY_sf"/>
</dbReference>
<evidence type="ECO:0000259" key="5">
    <source>
        <dbReference type="PROSITE" id="PS50046"/>
    </source>
</evidence>
<dbReference type="InterPro" id="IPR016132">
    <property type="entry name" value="Phyto_chromo_attachment"/>
</dbReference>
<reference evidence="6 7" key="1">
    <citation type="journal article" date="2013" name="Genome Announc.">
        <title>Draft Genome of the Nitrogen-Fixing Bacterium Pseudomonas stutzeri Strain KOS6 Isolated from Industrial Hydrocarbon Sludge.</title>
        <authorList>
            <person name="Grigoryeva T.V."/>
            <person name="Laikov A.V."/>
            <person name="Naumova R.P."/>
            <person name="Manolov A.I."/>
            <person name="Larin A.K."/>
            <person name="Karpova I.Y."/>
            <person name="Semashko T.A."/>
            <person name="Alexeev D.G."/>
            <person name="Kostryukova E.S."/>
            <person name="Muller R."/>
            <person name="Govorun V.M."/>
        </authorList>
    </citation>
    <scope>NUCLEOTIDE SEQUENCE [LARGE SCALE GENOMIC DNA]</scope>
    <source>
        <strain evidence="6 7">KOS6</strain>
    </source>
</reference>
<dbReference type="SUPFAM" id="SSF55785">
    <property type="entry name" value="PYP-like sensor domain (PAS domain)"/>
    <property type="match status" value="1"/>
</dbReference>
<proteinExistence type="predicted"/>
<name>A0A061JUI4_STUST</name>
<dbReference type="AlphaFoldDB" id="A0A061JUI4"/>
<protein>
    <recommendedName>
        <fullName evidence="5">Phytochrome chromophore attachment site domain-containing protein</fullName>
    </recommendedName>
</protein>
<evidence type="ECO:0000256" key="4">
    <source>
        <dbReference type="ARBA" id="ARBA00023170"/>
    </source>
</evidence>
<dbReference type="GO" id="GO:0009881">
    <property type="term" value="F:photoreceptor activity"/>
    <property type="evidence" value="ECO:0007669"/>
    <property type="project" value="UniProtKB-KW"/>
</dbReference>
<keyword evidence="1" id="KW-0600">Photoreceptor protein</keyword>
<sequence>MAMIGGFIDLCEQEQLHLSGAIQAYGALLVADGDRLITHASANIEQWLAQAPQQLIGTVLPDELTMLAMELGQAPGSRYARNNVTLSRRPASAVATRSGNGSITMELLPNESNPPAHGPIPLLGFVPFADLNDLASAQQQLVEHIQAHTGFDRVMLYLFRNDDTGEVIAEARSPQCKGTYLGLRFPASDIPRVARELYLKSPWRSIPDAGAAAVDLLGHGSVPDLSYVDLRSVSPVHRGYMQNMGVAGAISFPIKTASGLRALLSCHSSTARSLSLPELQLLAEQVQSYNLRVRELLTGLLLGLHEYLDRQNQWLDSIANVGTVAQAWPAFSQYLMDEFGAQGVLLESGHERLTAGVIPDAESMEIIDPWLAGTQDANGISISQSLIVDCPDPLLTEVAGIASVSVRQRGRTESRCLLFRTEEIHEVSWGGNPNKPAEQHAGGLLVTPRNSFERWVETRLGYCREWPDETRIKLLNLRKLLLDLLS</sequence>